<gene>
    <name evidence="3" type="ORF">PCOR1329_LOCUS53125</name>
</gene>
<keyword evidence="1" id="KW-0472">Membrane</keyword>
<protein>
    <recommendedName>
        <fullName evidence="5">Photosystem II reaction center protein T</fullName>
    </recommendedName>
</protein>
<organism evidence="3 4">
    <name type="scientific">Prorocentrum cordatum</name>
    <dbReference type="NCBI Taxonomy" id="2364126"/>
    <lineage>
        <taxon>Eukaryota</taxon>
        <taxon>Sar</taxon>
        <taxon>Alveolata</taxon>
        <taxon>Dinophyceae</taxon>
        <taxon>Prorocentrales</taxon>
        <taxon>Prorocentraceae</taxon>
        <taxon>Prorocentrum</taxon>
    </lineage>
</organism>
<accession>A0ABN9V204</accession>
<comment type="caution">
    <text evidence="3">The sequence shown here is derived from an EMBL/GenBank/DDBJ whole genome shotgun (WGS) entry which is preliminary data.</text>
</comment>
<keyword evidence="4" id="KW-1185">Reference proteome</keyword>
<keyword evidence="2" id="KW-0732">Signal</keyword>
<feature type="chain" id="PRO_5046105752" description="Photosystem II reaction center protein T" evidence="2">
    <location>
        <begin position="25"/>
        <end position="99"/>
    </location>
</feature>
<keyword evidence="1" id="KW-0812">Transmembrane</keyword>
<evidence type="ECO:0008006" key="5">
    <source>
        <dbReference type="Google" id="ProtNLM"/>
    </source>
</evidence>
<evidence type="ECO:0000313" key="4">
    <source>
        <dbReference type="Proteomes" id="UP001189429"/>
    </source>
</evidence>
<keyword evidence="1" id="KW-1133">Transmembrane helix</keyword>
<proteinExistence type="predicted"/>
<dbReference type="EMBL" id="CAUYUJ010016472">
    <property type="protein sequence ID" value="CAK0865671.1"/>
    <property type="molecule type" value="Genomic_DNA"/>
</dbReference>
<evidence type="ECO:0000256" key="1">
    <source>
        <dbReference type="SAM" id="Phobius"/>
    </source>
</evidence>
<feature type="signal peptide" evidence="2">
    <location>
        <begin position="1"/>
        <end position="24"/>
    </location>
</feature>
<feature type="transmembrane region" description="Helical" evidence="1">
    <location>
        <begin position="73"/>
        <end position="93"/>
    </location>
</feature>
<reference evidence="3" key="1">
    <citation type="submission" date="2023-10" db="EMBL/GenBank/DDBJ databases">
        <authorList>
            <person name="Chen Y."/>
            <person name="Shah S."/>
            <person name="Dougan E. K."/>
            <person name="Thang M."/>
            <person name="Chan C."/>
        </authorList>
    </citation>
    <scope>NUCLEOTIDE SEQUENCE [LARGE SCALE GENOMIC DNA]</scope>
</reference>
<dbReference type="Proteomes" id="UP001189429">
    <property type="component" value="Unassembled WGS sequence"/>
</dbReference>
<name>A0ABN9V204_9DINO</name>
<sequence>MARSSSPLVAVVLCTALLWAGSHTFVPQPAQRSAVAAGGAVVGLGLSQLPALAVEGQDAIGGSSVALAGGEEALFYVGIIFITLITLVLAVVLREPPRV</sequence>
<evidence type="ECO:0000313" key="3">
    <source>
        <dbReference type="EMBL" id="CAK0865671.1"/>
    </source>
</evidence>
<evidence type="ECO:0000256" key="2">
    <source>
        <dbReference type="SAM" id="SignalP"/>
    </source>
</evidence>